<feature type="non-terminal residue" evidence="2">
    <location>
        <position position="106"/>
    </location>
</feature>
<reference evidence="2 3" key="1">
    <citation type="submission" date="2020-04" db="EMBL/GenBank/DDBJ databases">
        <authorList>
            <person name="Liu S."/>
        </authorList>
    </citation>
    <scope>NUCLEOTIDE SEQUENCE [LARGE SCALE GENOMIC DNA]</scope>
    <source>
        <strain evidence="2 3">CGMCC 1.15091</strain>
    </source>
</reference>
<dbReference type="SUPFAM" id="SSF111331">
    <property type="entry name" value="NAD kinase/diacylglycerol kinase-like"/>
    <property type="match status" value="1"/>
</dbReference>
<dbReference type="InterPro" id="IPR017438">
    <property type="entry name" value="ATP-NAD_kinase_N"/>
</dbReference>
<feature type="domain" description="DAGKc" evidence="1">
    <location>
        <begin position="4"/>
        <end position="106"/>
    </location>
</feature>
<dbReference type="InterPro" id="IPR016064">
    <property type="entry name" value="NAD/diacylglycerol_kinase_sf"/>
</dbReference>
<keyword evidence="2" id="KW-0808">Transferase</keyword>
<dbReference type="Proteomes" id="UP000523795">
    <property type="component" value="Unassembled WGS sequence"/>
</dbReference>
<sequence length="106" mass="11063">MAGTNPRRAAVVVNPIKKTDVDLRALVSKVCHDEGWSDPLWLETKVDDPGQGMTRQALAEGVDLVMAAGGDGTVRCVSEVLAGTETPLGLVPLGTGNLLARNLDIG</sequence>
<accession>A0ABX1JR71</accession>
<name>A0ABX1JR71_9MICC</name>
<proteinExistence type="predicted"/>
<evidence type="ECO:0000313" key="2">
    <source>
        <dbReference type="EMBL" id="NKX51299.1"/>
    </source>
</evidence>
<dbReference type="InterPro" id="IPR001206">
    <property type="entry name" value="Diacylglycerol_kinase_cat_dom"/>
</dbReference>
<dbReference type="PROSITE" id="PS50146">
    <property type="entry name" value="DAGK"/>
    <property type="match status" value="1"/>
</dbReference>
<dbReference type="Pfam" id="PF00781">
    <property type="entry name" value="DAGK_cat"/>
    <property type="match status" value="1"/>
</dbReference>
<comment type="caution">
    <text evidence="2">The sequence shown here is derived from an EMBL/GenBank/DDBJ whole genome shotgun (WGS) entry which is preliminary data.</text>
</comment>
<dbReference type="Gene3D" id="3.40.50.10330">
    <property type="entry name" value="Probable inorganic polyphosphate/atp-NAD kinase, domain 1"/>
    <property type="match status" value="1"/>
</dbReference>
<gene>
    <name evidence="2" type="ORF">HER39_12125</name>
</gene>
<keyword evidence="2" id="KW-0418">Kinase</keyword>
<organism evidence="2 3">
    <name type="scientific">Arthrobacter deserti</name>
    <dbReference type="NCBI Taxonomy" id="1742687"/>
    <lineage>
        <taxon>Bacteria</taxon>
        <taxon>Bacillati</taxon>
        <taxon>Actinomycetota</taxon>
        <taxon>Actinomycetes</taxon>
        <taxon>Micrococcales</taxon>
        <taxon>Micrococcaceae</taxon>
        <taxon>Arthrobacter</taxon>
    </lineage>
</organism>
<keyword evidence="3" id="KW-1185">Reference proteome</keyword>
<evidence type="ECO:0000259" key="1">
    <source>
        <dbReference type="PROSITE" id="PS50146"/>
    </source>
</evidence>
<dbReference type="GO" id="GO:0016301">
    <property type="term" value="F:kinase activity"/>
    <property type="evidence" value="ECO:0007669"/>
    <property type="project" value="UniProtKB-KW"/>
</dbReference>
<protein>
    <submittedName>
        <fullName evidence="2">Acylglycerol kinase family protein</fullName>
    </submittedName>
</protein>
<evidence type="ECO:0000313" key="3">
    <source>
        <dbReference type="Proteomes" id="UP000523795"/>
    </source>
</evidence>
<dbReference type="EMBL" id="JAAZSR010000203">
    <property type="protein sequence ID" value="NKX51299.1"/>
    <property type="molecule type" value="Genomic_DNA"/>
</dbReference>